<dbReference type="Pfam" id="PF13561">
    <property type="entry name" value="adh_short_C2"/>
    <property type="match status" value="1"/>
</dbReference>
<dbReference type="NCBIfam" id="NF005559">
    <property type="entry name" value="PRK07231.1"/>
    <property type="match status" value="1"/>
</dbReference>
<dbReference type="FunFam" id="3.40.50.720:FF:000084">
    <property type="entry name" value="Short-chain dehydrogenase reductase"/>
    <property type="match status" value="1"/>
</dbReference>
<sequence length="264" mass="27594">MTREFVPATYPGLAGRAVLNTGGAKGIGYAMAEAFARHGAYLLLMDMDGDALAQAATRLRAAYPDAKVETYQGSVTDEADVAAACATCKDVYGSLDILLTNAGISMNRPSIDLSLADWRRALDVNLTGAFICAQAAARLMIAGDGGVILNTASMWGLAASANRAAYCASKAGVISLTEVLADEWAAHGIRVNAICPGYIRSDLTKELIAQGKLDLDAIEKRTPQGRMGTPEEVAEMAVYLASDAAVFVTGHAHLSDGGFLARGF</sequence>
<evidence type="ECO:0000313" key="2">
    <source>
        <dbReference type="EMBL" id="QCO55385.1"/>
    </source>
</evidence>
<name>A0A4P8EFX0_9RHOB</name>
<accession>A0A4P8EFX0</accession>
<dbReference type="PANTHER" id="PTHR42760">
    <property type="entry name" value="SHORT-CHAIN DEHYDROGENASES/REDUCTASES FAMILY MEMBER"/>
    <property type="match status" value="1"/>
</dbReference>
<dbReference type="OrthoDB" id="9796652at2"/>
<reference evidence="2 3" key="1">
    <citation type="submission" date="2019-05" db="EMBL/GenBank/DDBJ databases">
        <title>Pseudorhodobacter turbinis sp. nov., isolated from the gut of the Korean turban shell.</title>
        <authorList>
            <person name="Jeong Y.-S."/>
            <person name="Kang W.-R."/>
            <person name="Bae J.-W."/>
        </authorList>
    </citation>
    <scope>NUCLEOTIDE SEQUENCE [LARGE SCALE GENOMIC DNA]</scope>
    <source>
        <strain evidence="2 3">S12M18</strain>
    </source>
</reference>
<dbReference type="PRINTS" id="PR00081">
    <property type="entry name" value="GDHRDH"/>
</dbReference>
<protein>
    <submittedName>
        <fullName evidence="2">SDR family oxidoreductase</fullName>
    </submittedName>
</protein>
<dbReference type="RefSeq" id="WP_137193060.1">
    <property type="nucleotide sequence ID" value="NZ_CP039964.1"/>
</dbReference>
<evidence type="ECO:0000313" key="3">
    <source>
        <dbReference type="Proteomes" id="UP000298631"/>
    </source>
</evidence>
<evidence type="ECO:0000256" key="1">
    <source>
        <dbReference type="ARBA" id="ARBA00006484"/>
    </source>
</evidence>
<gene>
    <name evidence="2" type="ORF">EOK75_06130</name>
</gene>
<dbReference type="Proteomes" id="UP000298631">
    <property type="component" value="Chromosome"/>
</dbReference>
<dbReference type="GO" id="GO:0016616">
    <property type="term" value="F:oxidoreductase activity, acting on the CH-OH group of donors, NAD or NADP as acceptor"/>
    <property type="evidence" value="ECO:0007669"/>
    <property type="project" value="TreeGrafter"/>
</dbReference>
<dbReference type="CDD" id="cd05233">
    <property type="entry name" value="SDR_c"/>
    <property type="match status" value="1"/>
</dbReference>
<dbReference type="SUPFAM" id="SSF51735">
    <property type="entry name" value="NAD(P)-binding Rossmann-fold domains"/>
    <property type="match status" value="1"/>
</dbReference>
<dbReference type="InterPro" id="IPR002347">
    <property type="entry name" value="SDR_fam"/>
</dbReference>
<dbReference type="Gene3D" id="3.40.50.720">
    <property type="entry name" value="NAD(P)-binding Rossmann-like Domain"/>
    <property type="match status" value="1"/>
</dbReference>
<proteinExistence type="inferred from homology"/>
<dbReference type="AlphaFoldDB" id="A0A4P8EFX0"/>
<dbReference type="PROSITE" id="PS00061">
    <property type="entry name" value="ADH_SHORT"/>
    <property type="match status" value="1"/>
</dbReference>
<comment type="similarity">
    <text evidence="1">Belongs to the short-chain dehydrogenases/reductases (SDR) family.</text>
</comment>
<dbReference type="EMBL" id="CP039964">
    <property type="protein sequence ID" value="QCO55385.1"/>
    <property type="molecule type" value="Genomic_DNA"/>
</dbReference>
<dbReference type="InterPro" id="IPR020904">
    <property type="entry name" value="Sc_DH/Rdtase_CS"/>
</dbReference>
<organism evidence="2 3">
    <name type="scientific">Pseudorhodobacter turbinis</name>
    <dbReference type="NCBI Taxonomy" id="2500533"/>
    <lineage>
        <taxon>Bacteria</taxon>
        <taxon>Pseudomonadati</taxon>
        <taxon>Pseudomonadota</taxon>
        <taxon>Alphaproteobacteria</taxon>
        <taxon>Rhodobacterales</taxon>
        <taxon>Paracoccaceae</taxon>
        <taxon>Pseudorhodobacter</taxon>
    </lineage>
</organism>
<dbReference type="KEGG" id="pseb:EOK75_06130"/>
<keyword evidence="3" id="KW-1185">Reference proteome</keyword>
<dbReference type="PRINTS" id="PR00080">
    <property type="entry name" value="SDRFAMILY"/>
</dbReference>
<dbReference type="InterPro" id="IPR036291">
    <property type="entry name" value="NAD(P)-bd_dom_sf"/>
</dbReference>